<keyword evidence="6" id="KW-1003">Cell membrane</keyword>
<protein>
    <recommendedName>
        <fullName evidence="4">Nicotinamide riboside transporter PnuC</fullName>
    </recommendedName>
</protein>
<dbReference type="Pfam" id="PF04973">
    <property type="entry name" value="NMN_transporter"/>
    <property type="match status" value="1"/>
</dbReference>
<dbReference type="PANTHER" id="PTHR36122:SF2">
    <property type="entry name" value="NICOTINAMIDE RIBOSIDE TRANSPORTER PNUC"/>
    <property type="match status" value="1"/>
</dbReference>
<comment type="caution">
    <text evidence="11">The sequence shown here is derived from an EMBL/GenBank/DDBJ whole genome shotgun (WGS) entry which is preliminary data.</text>
</comment>
<evidence type="ECO:0000256" key="2">
    <source>
        <dbReference type="ARBA" id="ARBA00004651"/>
    </source>
</evidence>
<evidence type="ECO:0000256" key="10">
    <source>
        <dbReference type="SAM" id="Phobius"/>
    </source>
</evidence>
<gene>
    <name evidence="11" type="primary">pnuC</name>
    <name evidence="11" type="ORF">M0L20_02235</name>
</gene>
<dbReference type="NCBIfam" id="TIGR01528">
    <property type="entry name" value="NMN_trans_PnuC"/>
    <property type="match status" value="1"/>
</dbReference>
<keyword evidence="12" id="KW-1185">Reference proteome</keyword>
<keyword evidence="5" id="KW-0813">Transport</keyword>
<reference evidence="11 12" key="1">
    <citation type="submission" date="2022-04" db="EMBL/GenBank/DDBJ databases">
        <title>Spirosoma sp. strain RP8 genome sequencing and assembly.</title>
        <authorList>
            <person name="Jung Y."/>
        </authorList>
    </citation>
    <scope>NUCLEOTIDE SEQUENCE [LARGE SCALE GENOMIC DNA]</scope>
    <source>
        <strain evidence="11 12">RP8</strain>
    </source>
</reference>
<evidence type="ECO:0000256" key="7">
    <source>
        <dbReference type="ARBA" id="ARBA00022692"/>
    </source>
</evidence>
<feature type="transmembrane region" description="Helical" evidence="10">
    <location>
        <begin position="170"/>
        <end position="186"/>
    </location>
</feature>
<evidence type="ECO:0000256" key="1">
    <source>
        <dbReference type="ARBA" id="ARBA00002672"/>
    </source>
</evidence>
<evidence type="ECO:0000313" key="12">
    <source>
        <dbReference type="Proteomes" id="UP001202180"/>
    </source>
</evidence>
<feature type="transmembrane region" description="Helical" evidence="10">
    <location>
        <begin position="42"/>
        <end position="60"/>
    </location>
</feature>
<keyword evidence="7 10" id="KW-0812">Transmembrane</keyword>
<evidence type="ECO:0000256" key="6">
    <source>
        <dbReference type="ARBA" id="ARBA00022475"/>
    </source>
</evidence>
<dbReference type="PANTHER" id="PTHR36122">
    <property type="entry name" value="NICOTINAMIDE RIBOSIDE TRANSPORTER PNUC"/>
    <property type="match status" value="1"/>
</dbReference>
<evidence type="ECO:0000256" key="9">
    <source>
        <dbReference type="ARBA" id="ARBA00023136"/>
    </source>
</evidence>
<name>A0ABT0HER5_9BACT</name>
<comment type="similarity">
    <text evidence="3">Belongs to the nicotinamide ribonucleoside (NR) uptake permease (TC 4.B.1) family.</text>
</comment>
<keyword evidence="8 10" id="KW-1133">Transmembrane helix</keyword>
<comment type="function">
    <text evidence="1">Required for nicotinamide riboside transport across the inner membrane.</text>
</comment>
<evidence type="ECO:0000256" key="5">
    <source>
        <dbReference type="ARBA" id="ARBA00022448"/>
    </source>
</evidence>
<dbReference type="InterPro" id="IPR006419">
    <property type="entry name" value="NMN_transpt_PnuC"/>
</dbReference>
<feature type="transmembrane region" description="Helical" evidence="10">
    <location>
        <begin position="143"/>
        <end position="163"/>
    </location>
</feature>
<dbReference type="EMBL" id="JALPRF010000001">
    <property type="protein sequence ID" value="MCK8490651.1"/>
    <property type="molecule type" value="Genomic_DNA"/>
</dbReference>
<evidence type="ECO:0000313" key="11">
    <source>
        <dbReference type="EMBL" id="MCK8490651.1"/>
    </source>
</evidence>
<organism evidence="11 12">
    <name type="scientific">Spirosoma liriopis</name>
    <dbReference type="NCBI Taxonomy" id="2937440"/>
    <lineage>
        <taxon>Bacteria</taxon>
        <taxon>Pseudomonadati</taxon>
        <taxon>Bacteroidota</taxon>
        <taxon>Cytophagia</taxon>
        <taxon>Cytophagales</taxon>
        <taxon>Cytophagaceae</taxon>
        <taxon>Spirosoma</taxon>
    </lineage>
</organism>
<keyword evidence="9 10" id="KW-0472">Membrane</keyword>
<accession>A0ABT0HER5</accession>
<sequence length="226" mass="26564">MGHFFDINTIFFTIWGYSMSYLEFFGAVTGAVAVWLSAQANVWSWPIGAVSVFLFFFLFYQVQLYPDMFLQVFFFVTNLQGWWRWTHPKQNEATSSHELRISRIPTRQLVVWTLSGLVATLVLGTFASNLHEWFPVLFSKPSAFPYLDSFTTVMSIVATFLMIEKRVECWYVWLVVDAILTYMYFVKGVKFVGVEYFVFCFIAAVGAWHWTREYRSYPTQRVVQHQ</sequence>
<proteinExistence type="inferred from homology"/>
<feature type="transmembrane region" description="Helical" evidence="10">
    <location>
        <begin position="12"/>
        <end position="36"/>
    </location>
</feature>
<evidence type="ECO:0000256" key="8">
    <source>
        <dbReference type="ARBA" id="ARBA00022989"/>
    </source>
</evidence>
<dbReference type="Proteomes" id="UP001202180">
    <property type="component" value="Unassembled WGS sequence"/>
</dbReference>
<evidence type="ECO:0000256" key="3">
    <source>
        <dbReference type="ARBA" id="ARBA00006669"/>
    </source>
</evidence>
<feature type="transmembrane region" description="Helical" evidence="10">
    <location>
        <begin position="109"/>
        <end position="131"/>
    </location>
</feature>
<comment type="subcellular location">
    <subcellularLocation>
        <location evidence="2">Cell membrane</location>
        <topology evidence="2">Multi-pass membrane protein</topology>
    </subcellularLocation>
</comment>
<dbReference type="RefSeq" id="WP_248475424.1">
    <property type="nucleotide sequence ID" value="NZ_JALPRF010000001.1"/>
</dbReference>
<evidence type="ECO:0000256" key="4">
    <source>
        <dbReference type="ARBA" id="ARBA00017522"/>
    </source>
</evidence>
<feature type="transmembrane region" description="Helical" evidence="10">
    <location>
        <begin position="192"/>
        <end position="211"/>
    </location>
</feature>